<dbReference type="AlphaFoldDB" id="A0A8J9ZAQ1"/>
<proteinExistence type="inferred from homology"/>
<keyword evidence="7" id="KW-1185">Reference proteome</keyword>
<dbReference type="PANTHER" id="PTHR11732">
    <property type="entry name" value="ALDO/KETO REDUCTASE"/>
    <property type="match status" value="1"/>
</dbReference>
<reference evidence="6" key="1">
    <citation type="submission" date="2022-01" db="EMBL/GenBank/DDBJ databases">
        <authorList>
            <person name="Braso-Vives M."/>
        </authorList>
    </citation>
    <scope>NUCLEOTIDE SEQUENCE</scope>
</reference>
<dbReference type="Proteomes" id="UP000838412">
    <property type="component" value="Chromosome 18"/>
</dbReference>
<dbReference type="EMBL" id="OV696703">
    <property type="protein sequence ID" value="CAH1251058.1"/>
    <property type="molecule type" value="Genomic_DNA"/>
</dbReference>
<feature type="active site" description="Proton donor" evidence="2">
    <location>
        <position position="97"/>
    </location>
</feature>
<feature type="site" description="Lowers pKa of active site Tyr" evidence="4">
    <location>
        <position position="125"/>
    </location>
</feature>
<protein>
    <submittedName>
        <fullName evidence="6">AKR1A1 protein</fullName>
    </submittedName>
</protein>
<evidence type="ECO:0000256" key="1">
    <source>
        <dbReference type="ARBA" id="ARBA00007905"/>
    </source>
</evidence>
<dbReference type="InterPro" id="IPR020471">
    <property type="entry name" value="AKR"/>
</dbReference>
<dbReference type="InterPro" id="IPR023210">
    <property type="entry name" value="NADP_OxRdtase_dom"/>
</dbReference>
<evidence type="ECO:0000313" key="7">
    <source>
        <dbReference type="Proteomes" id="UP000838412"/>
    </source>
</evidence>
<dbReference type="Pfam" id="PF00248">
    <property type="entry name" value="Aldo_ket_red"/>
    <property type="match status" value="1"/>
</dbReference>
<dbReference type="PROSITE" id="PS00062">
    <property type="entry name" value="ALDOKETO_REDUCTASE_2"/>
    <property type="match status" value="1"/>
</dbReference>
<evidence type="ECO:0000256" key="4">
    <source>
        <dbReference type="PIRSR" id="PIRSR000097-3"/>
    </source>
</evidence>
<evidence type="ECO:0000313" key="6">
    <source>
        <dbReference type="EMBL" id="CAH1251058.1"/>
    </source>
</evidence>
<dbReference type="SUPFAM" id="SSF51430">
    <property type="entry name" value="NAD(P)-linked oxidoreductase"/>
    <property type="match status" value="1"/>
</dbReference>
<dbReference type="InterPro" id="IPR036812">
    <property type="entry name" value="NAD(P)_OxRdtase_dom_sf"/>
</dbReference>
<evidence type="ECO:0000256" key="3">
    <source>
        <dbReference type="PIRSR" id="PIRSR000097-2"/>
    </source>
</evidence>
<dbReference type="Gene3D" id="3.20.20.100">
    <property type="entry name" value="NADP-dependent oxidoreductase domain"/>
    <property type="match status" value="1"/>
</dbReference>
<sequence>MAKRIDPDSHPHRWTGEPWVAQAAKVKSTKKFLSSISPDKQRGTTGKMTCPAVKLSTGASMPQVGLGTWQSKENECYLAVKSALDAGYRHIDTAELYQNEKEIGRALKEKMDAGMAREDVFVVSKLWNTRHHPDDVLPACQKSLDDLGLKYLDLYLMHLPIPWARGDNLLPLNDDGKAEHFNVHFMETWKAMESLVDAGLVKAIGVSNFNISQMEEVLTNGRIKPAVNQIESHPYLTCNRMLEFCKENGVVMTAYCPLGAPGGNGIADHGFAVLEDPELKKIAENHGKTVAQVCLRWQVQRGVVVIPKSLRAARMVENSQIFDFDLSAGDVETINNLNRDGRVYKWEWSKDHPQWPFNEKF</sequence>
<dbReference type="InterPro" id="IPR018170">
    <property type="entry name" value="Aldo/ket_reductase_CS"/>
</dbReference>
<evidence type="ECO:0000259" key="5">
    <source>
        <dbReference type="Pfam" id="PF00248"/>
    </source>
</evidence>
<organism evidence="6 7">
    <name type="scientific">Branchiostoma lanceolatum</name>
    <name type="common">Common lancelet</name>
    <name type="synonym">Amphioxus lanceolatum</name>
    <dbReference type="NCBI Taxonomy" id="7740"/>
    <lineage>
        <taxon>Eukaryota</taxon>
        <taxon>Metazoa</taxon>
        <taxon>Chordata</taxon>
        <taxon>Cephalochordata</taxon>
        <taxon>Leptocardii</taxon>
        <taxon>Amphioxiformes</taxon>
        <taxon>Branchiostomatidae</taxon>
        <taxon>Branchiostoma</taxon>
    </lineage>
</organism>
<comment type="similarity">
    <text evidence="1">Belongs to the aldo/keto reductase family.</text>
</comment>
<dbReference type="PROSITE" id="PS00798">
    <property type="entry name" value="ALDOKETO_REDUCTASE_1"/>
    <property type="match status" value="1"/>
</dbReference>
<dbReference type="GO" id="GO:0016491">
    <property type="term" value="F:oxidoreductase activity"/>
    <property type="evidence" value="ECO:0007669"/>
    <property type="project" value="InterPro"/>
</dbReference>
<evidence type="ECO:0000256" key="2">
    <source>
        <dbReference type="PIRSR" id="PIRSR000097-1"/>
    </source>
</evidence>
<dbReference type="PIRSF" id="PIRSF000097">
    <property type="entry name" value="AKR"/>
    <property type="match status" value="1"/>
</dbReference>
<gene>
    <name evidence="6" type="primary">AKR1A1</name>
    <name evidence="6" type="ORF">BLAG_LOCUS11561</name>
</gene>
<dbReference type="FunFam" id="3.20.20.100:FF:000057">
    <property type="entry name" value="Uncharacterized protein"/>
    <property type="match status" value="1"/>
</dbReference>
<dbReference type="PRINTS" id="PR00069">
    <property type="entry name" value="ALDKETRDTASE"/>
</dbReference>
<accession>A0A8J9ZAQ1</accession>
<dbReference type="OrthoDB" id="416253at2759"/>
<feature type="domain" description="NADP-dependent oxidoreductase" evidence="5">
    <location>
        <begin position="64"/>
        <end position="338"/>
    </location>
</feature>
<name>A0A8J9ZAQ1_BRALA</name>
<feature type="binding site" evidence="3">
    <location>
        <position position="158"/>
    </location>
    <ligand>
        <name>substrate</name>
    </ligand>
</feature>